<dbReference type="Pfam" id="PF12775">
    <property type="entry name" value="AAA_7"/>
    <property type="match status" value="2"/>
</dbReference>
<dbReference type="Gene3D" id="3.40.50.300">
    <property type="entry name" value="P-loop containing nucleotide triphosphate hydrolases"/>
    <property type="match status" value="4"/>
</dbReference>
<protein>
    <submittedName>
        <fullName evidence="21">Dynein heavy chain 7, axonemal</fullName>
    </submittedName>
</protein>
<dbReference type="Gene3D" id="1.10.8.1220">
    <property type="match status" value="1"/>
</dbReference>
<organism evidence="21 22">
    <name type="scientific">Monoraphidium neglectum</name>
    <dbReference type="NCBI Taxonomy" id="145388"/>
    <lineage>
        <taxon>Eukaryota</taxon>
        <taxon>Viridiplantae</taxon>
        <taxon>Chlorophyta</taxon>
        <taxon>core chlorophytes</taxon>
        <taxon>Chlorophyceae</taxon>
        <taxon>CS clade</taxon>
        <taxon>Sphaeropleales</taxon>
        <taxon>Selenastraceae</taxon>
        <taxon>Monoraphidium</taxon>
    </lineage>
</organism>
<dbReference type="InterPro" id="IPR027417">
    <property type="entry name" value="P-loop_NTPase"/>
</dbReference>
<keyword evidence="11" id="KW-0206">Cytoskeleton</keyword>
<evidence type="ECO:0000256" key="6">
    <source>
        <dbReference type="ARBA" id="ARBA00022840"/>
    </source>
</evidence>
<evidence type="ECO:0000256" key="8">
    <source>
        <dbReference type="ARBA" id="ARBA00023054"/>
    </source>
</evidence>
<dbReference type="GO" id="GO:0030286">
    <property type="term" value="C:dynein complex"/>
    <property type="evidence" value="ECO:0007669"/>
    <property type="project" value="UniProtKB-KW"/>
</dbReference>
<dbReference type="Gene3D" id="3.10.490.20">
    <property type="match status" value="1"/>
</dbReference>
<keyword evidence="3" id="KW-0493">Microtubule</keyword>
<evidence type="ECO:0000256" key="1">
    <source>
        <dbReference type="ARBA" id="ARBA00004430"/>
    </source>
</evidence>
<evidence type="ECO:0000256" key="5">
    <source>
        <dbReference type="ARBA" id="ARBA00022794"/>
    </source>
</evidence>
<dbReference type="InterPro" id="IPR054354">
    <property type="entry name" value="DYNC2H1-like_lid"/>
</dbReference>
<dbReference type="InterPro" id="IPR004273">
    <property type="entry name" value="Dynein_heavy_D6_P-loop"/>
</dbReference>
<dbReference type="Pfam" id="PF22597">
    <property type="entry name" value="DYN_lid"/>
    <property type="match status" value="1"/>
</dbReference>
<evidence type="ECO:0000259" key="19">
    <source>
        <dbReference type="Pfam" id="PF18199"/>
    </source>
</evidence>
<dbReference type="FunFam" id="1.10.8.1220:FF:000001">
    <property type="entry name" value="Dynein axonemal heavy chain 5"/>
    <property type="match status" value="1"/>
</dbReference>
<dbReference type="FunFam" id="3.40.50.300:FF:001145">
    <property type="entry name" value="Putative dynein heavy chain"/>
    <property type="match status" value="1"/>
</dbReference>
<evidence type="ECO:0000256" key="7">
    <source>
        <dbReference type="ARBA" id="ARBA00023017"/>
    </source>
</evidence>
<evidence type="ECO:0000259" key="16">
    <source>
        <dbReference type="Pfam" id="PF12780"/>
    </source>
</evidence>
<dbReference type="Gene3D" id="1.20.1270.280">
    <property type="match status" value="1"/>
</dbReference>
<keyword evidence="22" id="KW-1185">Reference proteome</keyword>
<dbReference type="Gene3D" id="1.20.920.20">
    <property type="match status" value="1"/>
</dbReference>
<keyword evidence="12" id="KW-0966">Cell projection</keyword>
<evidence type="ECO:0000256" key="4">
    <source>
        <dbReference type="ARBA" id="ARBA00022741"/>
    </source>
</evidence>
<dbReference type="GO" id="GO:0008569">
    <property type="term" value="F:minus-end-directed microtubule motor activity"/>
    <property type="evidence" value="ECO:0007669"/>
    <property type="project" value="InterPro"/>
</dbReference>
<dbReference type="GO" id="GO:0045505">
    <property type="term" value="F:dynein intermediate chain binding"/>
    <property type="evidence" value="ECO:0007669"/>
    <property type="project" value="InterPro"/>
</dbReference>
<comment type="subcellular location">
    <subcellularLocation>
        <location evidence="1">Cytoplasm</location>
        <location evidence="1">Cytoskeleton</location>
        <location evidence="1">Cilium axoneme</location>
    </subcellularLocation>
</comment>
<sequence length="2279" mass="243753">MLVAGGTPAGFEELVPAKPPVLAHAPAMPDEGSVYDFVWDPKAAAPRGSGAWLPWSGVMRALSIPQGASFGDIIVPTVDTARYSFLFDLSLRQRYPLLLVGPTGTGKTTLVMRHLLGSGKGGGGGGAEPEEAAEAAETAAEGGMGAAAAAAALVGGMAADKWVPVFLTLSARTTANMVQDQVDGRLDKRKKGVYGPPIGRRAIVFVDDLNMPSKETYGAQPPLELLRQVMDQGGWYGRDNVWRATADVQWAAAMGPPGGGRTFVSGRVLRHFSTLACAQASDETLTHIFKSILSWHLSKRGFPAGLAPLAGPLVAATLDVYTAAAAKLLPTPAKSHYLFNPRDFARGMMMMPPSALSRASDPQGPADGASSSAARALKRLWLHEALRVFYDRLVDAADREWLLEQLRGSCRGRLGEEVDGLLAHLPQQAAAAAAAAAGSGAAAGAQGGRVGQEELRRLFFGDFLNPAADPLERPYAELPDASRATAAVEEALADLNAQSRRPMPLAVFLFVVEHVSRVCRVLKQPGGNMLLVGVGGSGRQSVARLAAHISGMEVFQVEVGKSYGRAEWREDLKACCRRAGSEGKRLVFLLSDGQLKEEAWLEDVNNLLNSGEVPNMFPADEKMQILEAVRPLAAHQGLETPLELWGFFVARTRANLHLLLALSPAGAAFRERLRANPSLVNCCTIDWFWQWPADALEAVALKELRQLDMDASSRRKLVGICQAVHNQVSEGSAQFLSATGRHNYVTPSSYLELLSTFRTLLDAARADNARQRRRYTVGLEKLAGSAQQVEAMQAELVALQPQLVKTVAEVEALMARIAHDKKHEVEPKAAVVREEEARARAAADAARAIKDECEADLAEAIPILNDALAALDTIKEADITYMRKLANPPAAIKLVLEAVCVVLDVKPVKGKDEAGKEIKDYWKPSVALLNDREFLSKLKAYDKDNIAPRIIAAIRATYIPDVGFTPDVAKRASPAAEGLCKWVHAMSSYDKVAKVVAPKRAKLAEAEGTYEGVMAGLKEKQGELQALLDRLAGMEADLKANTEKKERLEGEIELCSIKLGRAAALIGGLGGERTRWQEMATALAKAQECLLGDMLVAAATIAYLGAFTAPWRTRLVQGALALCTAQGVPVSPSYSLVSALGTPVKTREWLIAGLPNDAFSVENAIIVSRARRWPLMIDPQARPRPPLRGGAGGGQANKWVRNLERPHNLQVLKPGNGSDFMRSLENAVQFGRPVLLENVGEELDPALEPLLAKQVFKQGGVTCIRLGDAAVEYSADFRLYITTKMRNPHYLPELAVKVSGGGDVTLLNFMITPGGLSDQLLGVLVAAERPDLEEQKAALVVSGAENKRQLQEIEDRILEVLSSSTGNILEDETAVGVITAAKALGNDVAEKQRQAEATEAAIDAARAAYAPAGDHASTLFFCISDLAVVDPMYQYSLPWFTALLLGAARDAERPADVAARLAAVQRQFTISLYRNVCRSLFEKDKLLFAFLLAARLMAAAGALDADEWRFFLTGGLGQPRGDAPNPGPSWLVDRSWRQLRLLSALPTFHGLDAAVSATPTEWQAVYDAPEPQNAPLPGLFASLDPFRRLCVLRCLRPDKVLPAAQLLVESRLGRAFVEPPPFDLAACYADSGPATPLVFVLSPGSDPAAALAQFAGERGMASRLSAISLGQGQGAKAAALIAEAAAAGSWNCHLAPSWMPSLDKICEDLSPETTNPSFRLWMTSYPSPKFPVNILQNGVKMTNEPPQGLRANMRRSLGQEPLASDDFFEGCRRPGPFKRLAFGLVFFHALVQERRQFGPLGWNIPYGFDDGDQRISLRQLRMFLDESPVGGDEPGAQSAGVPFAALRYVIGECNYGGRVTDDKDRLLLATLLERCLCAPLVDAPGSYTLSSPASPGFAYRCPPDGPRGGYLAHVDALPLAADPGAFGLHANADIAKDINATDAMLGSLLAMGGGGEGGGDAAAAPGGGGEGGCGGGAKAEEARLARVVGECLAALPAPFDVESAGAKFPVCYEESMNTVLVQEMARFNRLTGVLRDSLAAMQRALEGLAVMSSELEAAARSVALNQVPEIWKRVSYPSLKPLASYMADLSARLAMLAAWAASGAPPPSFCLPYFFFPHSFLTAGLQNYARRNGMPIDVVAYDFEAVEAHLLSSSAPGGGTAAAAAAAGLPSRPPPEGVYVHGLWLEGARWDAGAGRLAECEPKVLYAPAPPLWFRPRPAAEIREGGRYACPLYRTAERRGVLATTGHSTNFVAFVRLPSAEPAAHWVMRGAALLAQLSD</sequence>
<dbReference type="GO" id="GO:0005524">
    <property type="term" value="F:ATP binding"/>
    <property type="evidence" value="ECO:0007669"/>
    <property type="project" value="UniProtKB-KW"/>
</dbReference>
<gene>
    <name evidence="21" type="ORF">MNEG_3737</name>
</gene>
<dbReference type="FunFam" id="3.40.50.300:FF:002141">
    <property type="entry name" value="Dynein heavy chain"/>
    <property type="match status" value="1"/>
</dbReference>
<evidence type="ECO:0000256" key="13">
    <source>
        <dbReference type="SAM" id="Coils"/>
    </source>
</evidence>
<evidence type="ECO:0000256" key="10">
    <source>
        <dbReference type="ARBA" id="ARBA00023175"/>
    </source>
</evidence>
<dbReference type="FunFam" id="3.40.50.300:FF:000362">
    <property type="entry name" value="Dynein, axonemal, heavy chain 6"/>
    <property type="match status" value="1"/>
</dbReference>
<feature type="domain" description="Dynein heavy chain coiled coil stalk" evidence="15">
    <location>
        <begin position="774"/>
        <end position="1117"/>
    </location>
</feature>
<accession>A0A0D2MNE9</accession>
<feature type="domain" description="Dynein heavy chain ATP-binding dynein motor region" evidence="17">
    <location>
        <begin position="1147"/>
        <end position="1386"/>
    </location>
</feature>
<evidence type="ECO:0000313" key="21">
    <source>
        <dbReference type="EMBL" id="KIZ04220.1"/>
    </source>
</evidence>
<keyword evidence="4" id="KW-0547">Nucleotide-binding</keyword>
<feature type="coiled-coil region" evidence="13">
    <location>
        <begin position="1381"/>
        <end position="1408"/>
    </location>
</feature>
<dbReference type="Pfam" id="PF12777">
    <property type="entry name" value="MT"/>
    <property type="match status" value="1"/>
</dbReference>
<dbReference type="EMBL" id="KK100704">
    <property type="protein sequence ID" value="KIZ04220.1"/>
    <property type="molecule type" value="Genomic_DNA"/>
</dbReference>
<dbReference type="FunFam" id="1.20.920.30:FF:000002">
    <property type="entry name" value="Dynein axonemal heavy chain 3"/>
    <property type="match status" value="1"/>
</dbReference>
<dbReference type="InterPro" id="IPR041228">
    <property type="entry name" value="Dynein_C"/>
</dbReference>
<dbReference type="FunFam" id="3.10.490.20:FF:000005">
    <property type="entry name" value="Dynein axonemal heavy chain 6"/>
    <property type="match status" value="1"/>
</dbReference>
<dbReference type="SUPFAM" id="SSF52540">
    <property type="entry name" value="P-loop containing nucleoside triphosphate hydrolases"/>
    <property type="match status" value="2"/>
</dbReference>
<dbReference type="Gene3D" id="6.10.140.1060">
    <property type="match status" value="1"/>
</dbReference>
<dbReference type="GeneID" id="25736615"/>
<dbReference type="Pfam" id="PF12780">
    <property type="entry name" value="AAA_8"/>
    <property type="match status" value="1"/>
</dbReference>
<dbReference type="Gene3D" id="1.10.8.720">
    <property type="entry name" value="Region D6 of dynein motor"/>
    <property type="match status" value="1"/>
</dbReference>
<dbReference type="InterPro" id="IPR026983">
    <property type="entry name" value="DHC"/>
</dbReference>
<dbReference type="InterPro" id="IPR035706">
    <property type="entry name" value="AAA_9"/>
</dbReference>
<keyword evidence="7" id="KW-0243">Dynein</keyword>
<dbReference type="PANTHER" id="PTHR45703">
    <property type="entry name" value="DYNEIN HEAVY CHAIN"/>
    <property type="match status" value="1"/>
</dbReference>
<evidence type="ECO:0000259" key="15">
    <source>
        <dbReference type="Pfam" id="PF12777"/>
    </source>
</evidence>
<evidence type="ECO:0000256" key="2">
    <source>
        <dbReference type="ARBA" id="ARBA00022490"/>
    </source>
</evidence>
<dbReference type="InterPro" id="IPR042219">
    <property type="entry name" value="AAA_lid_11_sf"/>
</dbReference>
<proteinExistence type="predicted"/>
<feature type="domain" description="Dynein heavy chain C-terminal" evidence="19">
    <location>
        <begin position="1940"/>
        <end position="2274"/>
    </location>
</feature>
<dbReference type="InterPro" id="IPR024317">
    <property type="entry name" value="Dynein_heavy_chain_D4_dom"/>
</dbReference>
<dbReference type="InterPro" id="IPR024743">
    <property type="entry name" value="Dynein_HC_stalk"/>
</dbReference>
<evidence type="ECO:0000313" key="22">
    <source>
        <dbReference type="Proteomes" id="UP000054498"/>
    </source>
</evidence>
<dbReference type="GO" id="GO:0051959">
    <property type="term" value="F:dynein light intermediate chain binding"/>
    <property type="evidence" value="ECO:0007669"/>
    <property type="project" value="InterPro"/>
</dbReference>
<keyword evidence="10" id="KW-0505">Motor protein</keyword>
<dbReference type="Pfam" id="PF03028">
    <property type="entry name" value="Dynein_heavy"/>
    <property type="match status" value="1"/>
</dbReference>
<dbReference type="PANTHER" id="PTHR45703:SF35">
    <property type="entry name" value="DYNEIN HEAVY CHAIN"/>
    <property type="match status" value="1"/>
</dbReference>
<dbReference type="GO" id="GO:0005874">
    <property type="term" value="C:microtubule"/>
    <property type="evidence" value="ECO:0007669"/>
    <property type="project" value="UniProtKB-KW"/>
</dbReference>
<evidence type="ECO:0000259" key="14">
    <source>
        <dbReference type="Pfam" id="PF03028"/>
    </source>
</evidence>
<feature type="coiled-coil region" evidence="13">
    <location>
        <begin position="1017"/>
        <end position="1051"/>
    </location>
</feature>
<keyword evidence="9" id="KW-0969">Cilium</keyword>
<dbReference type="Pfam" id="PF18199">
    <property type="entry name" value="Dynein_C"/>
    <property type="match status" value="1"/>
</dbReference>
<feature type="domain" description="Dynein heavy chain region D6 P-loop" evidence="14">
    <location>
        <begin position="1633"/>
        <end position="1742"/>
    </location>
</feature>
<dbReference type="KEGG" id="mng:MNEG_3737"/>
<reference evidence="21 22" key="1">
    <citation type="journal article" date="2013" name="BMC Genomics">
        <title>Reconstruction of the lipid metabolism for the microalga Monoraphidium neglectum from its genome sequence reveals characteristics suitable for biofuel production.</title>
        <authorList>
            <person name="Bogen C."/>
            <person name="Al-Dilaimi A."/>
            <person name="Albersmeier A."/>
            <person name="Wichmann J."/>
            <person name="Grundmann M."/>
            <person name="Rupp O."/>
            <person name="Lauersen K.J."/>
            <person name="Blifernez-Klassen O."/>
            <person name="Kalinowski J."/>
            <person name="Goesmann A."/>
            <person name="Mussgnug J.H."/>
            <person name="Kruse O."/>
        </authorList>
    </citation>
    <scope>NUCLEOTIDE SEQUENCE [LARGE SCALE GENOMIC DNA]</scope>
    <source>
        <strain evidence="21 22">SAG 48.87</strain>
    </source>
</reference>
<keyword evidence="5" id="KW-0970">Cilium biogenesis/degradation</keyword>
<dbReference type="Pfam" id="PF12781">
    <property type="entry name" value="AAA_9"/>
    <property type="match status" value="1"/>
</dbReference>
<dbReference type="InterPro" id="IPR043160">
    <property type="entry name" value="Dynein_C_barrel"/>
</dbReference>
<dbReference type="FunFam" id="1.20.920.20:FF:000006">
    <property type="entry name" value="Dynein, axonemal, heavy chain 6"/>
    <property type="match status" value="1"/>
</dbReference>
<feature type="domain" description="Dynein 2 heavy chain 1 cytoplasmic ATPase lid" evidence="20">
    <location>
        <begin position="309"/>
        <end position="398"/>
    </location>
</feature>
<dbReference type="GO" id="GO:0005930">
    <property type="term" value="C:axoneme"/>
    <property type="evidence" value="ECO:0007669"/>
    <property type="project" value="UniProtKB-SubCell"/>
</dbReference>
<dbReference type="GO" id="GO:0007018">
    <property type="term" value="P:microtubule-based movement"/>
    <property type="evidence" value="ECO:0007669"/>
    <property type="project" value="InterPro"/>
</dbReference>
<dbReference type="OrthoDB" id="5593012at2759"/>
<keyword evidence="6" id="KW-0067">ATP-binding</keyword>
<evidence type="ECO:0000256" key="11">
    <source>
        <dbReference type="ARBA" id="ARBA00023212"/>
    </source>
</evidence>
<evidence type="ECO:0000259" key="18">
    <source>
        <dbReference type="Pfam" id="PF18198"/>
    </source>
</evidence>
<dbReference type="Proteomes" id="UP000054498">
    <property type="component" value="Unassembled WGS sequence"/>
</dbReference>
<feature type="domain" description="Dynein heavy chain AAA module D4" evidence="16">
    <location>
        <begin position="503"/>
        <end position="760"/>
    </location>
</feature>
<evidence type="ECO:0000259" key="20">
    <source>
        <dbReference type="Pfam" id="PF22597"/>
    </source>
</evidence>
<evidence type="ECO:0000256" key="3">
    <source>
        <dbReference type="ARBA" id="ARBA00022701"/>
    </source>
</evidence>
<keyword evidence="2" id="KW-0963">Cytoplasm</keyword>
<feature type="domain" description="Dynein heavy chain AAA lid" evidence="18">
    <location>
        <begin position="1777"/>
        <end position="1932"/>
    </location>
</feature>
<dbReference type="InterPro" id="IPR041658">
    <property type="entry name" value="AAA_lid_11"/>
</dbReference>
<dbReference type="Gene3D" id="1.20.920.30">
    <property type="match status" value="1"/>
</dbReference>
<dbReference type="Pfam" id="PF18198">
    <property type="entry name" value="AAA_lid_11"/>
    <property type="match status" value="1"/>
</dbReference>
<name>A0A0D2MNE9_9CHLO</name>
<evidence type="ECO:0000256" key="12">
    <source>
        <dbReference type="ARBA" id="ARBA00023273"/>
    </source>
</evidence>
<evidence type="ECO:0000256" key="9">
    <source>
        <dbReference type="ARBA" id="ARBA00023069"/>
    </source>
</evidence>
<evidence type="ECO:0000259" key="17">
    <source>
        <dbReference type="Pfam" id="PF12781"/>
    </source>
</evidence>
<dbReference type="STRING" id="145388.A0A0D2MNE9"/>
<keyword evidence="8 13" id="KW-0175">Coiled coil</keyword>
<dbReference type="GO" id="GO:0060271">
    <property type="term" value="P:cilium assembly"/>
    <property type="evidence" value="ECO:0007669"/>
    <property type="project" value="UniProtKB-ARBA"/>
</dbReference>
<dbReference type="RefSeq" id="XP_013903239.1">
    <property type="nucleotide sequence ID" value="XM_014047785.1"/>
</dbReference>